<dbReference type="SUPFAM" id="SSF52402">
    <property type="entry name" value="Adenine nucleotide alpha hydrolases-like"/>
    <property type="match status" value="2"/>
</dbReference>
<feature type="domain" description="UspA" evidence="2">
    <location>
        <begin position="156"/>
        <end position="289"/>
    </location>
</feature>
<keyword evidence="4" id="KW-1185">Reference proteome</keyword>
<gene>
    <name evidence="3" type="ORF">SAMN06893097_101476</name>
</gene>
<dbReference type="Pfam" id="PF00582">
    <property type="entry name" value="Usp"/>
    <property type="match status" value="2"/>
</dbReference>
<dbReference type="InterPro" id="IPR014729">
    <property type="entry name" value="Rossmann-like_a/b/a_fold"/>
</dbReference>
<dbReference type="InterPro" id="IPR006015">
    <property type="entry name" value="Universal_stress_UspA"/>
</dbReference>
<dbReference type="EMBL" id="OBDO01000001">
    <property type="protein sequence ID" value="SNX94679.1"/>
    <property type="molecule type" value="Genomic_DNA"/>
</dbReference>
<dbReference type="PANTHER" id="PTHR31964:SF113">
    <property type="entry name" value="USPA DOMAIN-CONTAINING PROTEIN"/>
    <property type="match status" value="1"/>
</dbReference>
<feature type="domain" description="UspA" evidence="2">
    <location>
        <begin position="9"/>
        <end position="143"/>
    </location>
</feature>
<evidence type="ECO:0000313" key="4">
    <source>
        <dbReference type="Proteomes" id="UP000219514"/>
    </source>
</evidence>
<dbReference type="PANTHER" id="PTHR31964">
    <property type="entry name" value="ADENINE NUCLEOTIDE ALPHA HYDROLASES-LIKE SUPERFAMILY PROTEIN"/>
    <property type="match status" value="1"/>
</dbReference>
<dbReference type="AlphaFoldDB" id="A0A285E6D5"/>
<dbReference type="Gene3D" id="3.40.50.620">
    <property type="entry name" value="HUPs"/>
    <property type="match status" value="2"/>
</dbReference>
<proteinExistence type="inferred from homology"/>
<sequence>MTVDAARSPVVVGIGAGGPGGDALDWGAAEAAARGSPLRLVHAVPTRLVVDPWGLAPPGDGPRSAGPLVEAALRRARTVAPDVEVSGHVLLGGPAAVLAQQSRAAALLVLGDGREAGSGGGWPAGVLRARLATRSACPVVVVRTRPPVPEAPTAPRVVVGVDAGRSCVAALGFALGAAAQRGVPLVVVHAWAEDAPADLEGVCAAPAVVEAEARKTLDAVLDRWCPRSPAVPVHRRTVHGTPAAALLAASRGAALVVVGCRGHGPLRTWLSGSVSRAVARSASCPVAVVGADCTVPPGSSTARLPGRRATPGG</sequence>
<comment type="similarity">
    <text evidence="1">Belongs to the universal stress protein A family.</text>
</comment>
<dbReference type="Proteomes" id="UP000219514">
    <property type="component" value="Unassembled WGS sequence"/>
</dbReference>
<evidence type="ECO:0000259" key="2">
    <source>
        <dbReference type="Pfam" id="PF00582"/>
    </source>
</evidence>
<evidence type="ECO:0000313" key="3">
    <source>
        <dbReference type="EMBL" id="SNX94679.1"/>
    </source>
</evidence>
<evidence type="ECO:0000256" key="1">
    <source>
        <dbReference type="ARBA" id="ARBA00008791"/>
    </source>
</evidence>
<organism evidence="3 4">
    <name type="scientific">Geodermatophilus sabuli</name>
    <dbReference type="NCBI Taxonomy" id="1564158"/>
    <lineage>
        <taxon>Bacteria</taxon>
        <taxon>Bacillati</taxon>
        <taxon>Actinomycetota</taxon>
        <taxon>Actinomycetes</taxon>
        <taxon>Geodermatophilales</taxon>
        <taxon>Geodermatophilaceae</taxon>
        <taxon>Geodermatophilus</taxon>
    </lineage>
</organism>
<reference evidence="3 4" key="1">
    <citation type="submission" date="2017-09" db="EMBL/GenBank/DDBJ databases">
        <authorList>
            <person name="Ehlers B."/>
            <person name="Leendertz F.H."/>
        </authorList>
    </citation>
    <scope>NUCLEOTIDE SEQUENCE [LARGE SCALE GENOMIC DNA]</scope>
    <source>
        <strain evidence="3 4">DSM 46844</strain>
    </source>
</reference>
<dbReference type="OrthoDB" id="3174546at2"/>
<dbReference type="RefSeq" id="WP_097204011.1">
    <property type="nucleotide sequence ID" value="NZ_JACHXB010000001.1"/>
</dbReference>
<accession>A0A285E6D5</accession>
<protein>
    <submittedName>
        <fullName evidence="3">Nucleotide-binding universal stress protein, UspA family</fullName>
    </submittedName>
</protein>
<name>A0A285E6D5_9ACTN</name>
<dbReference type="PRINTS" id="PR01438">
    <property type="entry name" value="UNVRSLSTRESS"/>
</dbReference>
<dbReference type="InterPro" id="IPR006016">
    <property type="entry name" value="UspA"/>
</dbReference>